<keyword evidence="4 11" id="KW-0863">Zinc-finger</keyword>
<dbReference type="SMART" id="SM00430">
    <property type="entry name" value="HOLI"/>
    <property type="match status" value="2"/>
</dbReference>
<dbReference type="SMART" id="SM00399">
    <property type="entry name" value="ZnF_C4"/>
    <property type="match status" value="2"/>
</dbReference>
<comment type="similarity">
    <text evidence="2 11">Belongs to the nuclear hormone receptor family.</text>
</comment>
<dbReference type="PROSITE" id="PS51030">
    <property type="entry name" value="NUCLEAR_REC_DBD_2"/>
    <property type="match status" value="2"/>
</dbReference>
<dbReference type="AlphaFoldDB" id="A0AAE9JLL0"/>
<evidence type="ECO:0000259" key="14">
    <source>
        <dbReference type="PROSITE" id="PS51843"/>
    </source>
</evidence>
<feature type="compositionally biased region" description="Polar residues" evidence="12">
    <location>
        <begin position="456"/>
        <end position="472"/>
    </location>
</feature>
<keyword evidence="16" id="KW-1185">Reference proteome</keyword>
<evidence type="ECO:0000256" key="9">
    <source>
        <dbReference type="ARBA" id="ARBA00023170"/>
    </source>
</evidence>
<proteinExistence type="inferred from homology"/>
<evidence type="ECO:0000256" key="1">
    <source>
        <dbReference type="ARBA" id="ARBA00004123"/>
    </source>
</evidence>
<evidence type="ECO:0000256" key="7">
    <source>
        <dbReference type="ARBA" id="ARBA00023125"/>
    </source>
</evidence>
<keyword evidence="5 11" id="KW-0862">Zinc</keyword>
<dbReference type="GO" id="GO:0008270">
    <property type="term" value="F:zinc ion binding"/>
    <property type="evidence" value="ECO:0007669"/>
    <property type="project" value="UniProtKB-KW"/>
</dbReference>
<dbReference type="EMBL" id="CP092624">
    <property type="protein sequence ID" value="UMM34815.1"/>
    <property type="molecule type" value="Genomic_DNA"/>
</dbReference>
<dbReference type="SUPFAM" id="SSF57716">
    <property type="entry name" value="Glucocorticoid receptor-like (DNA-binding domain)"/>
    <property type="match status" value="2"/>
</dbReference>
<dbReference type="PANTHER" id="PTHR24083">
    <property type="entry name" value="NUCLEAR HORMONE RECEPTOR"/>
    <property type="match status" value="1"/>
</dbReference>
<feature type="domain" description="NR LBD" evidence="14">
    <location>
        <begin position="504"/>
        <end position="743"/>
    </location>
</feature>
<comment type="subcellular location">
    <subcellularLocation>
        <location evidence="1 11">Nucleus</location>
    </subcellularLocation>
</comment>
<dbReference type="FunFam" id="3.30.50.10:FF:000030">
    <property type="entry name" value="Nuclear Hormone Receptor family"/>
    <property type="match status" value="2"/>
</dbReference>
<dbReference type="GO" id="GO:0005634">
    <property type="term" value="C:nucleus"/>
    <property type="evidence" value="ECO:0007669"/>
    <property type="project" value="UniProtKB-SubCell"/>
</dbReference>
<feature type="region of interest" description="Disordered" evidence="12">
    <location>
        <begin position="446"/>
        <end position="474"/>
    </location>
</feature>
<evidence type="ECO:0000256" key="5">
    <source>
        <dbReference type="ARBA" id="ARBA00022833"/>
    </source>
</evidence>
<dbReference type="PRINTS" id="PR00047">
    <property type="entry name" value="STROIDFINGER"/>
</dbReference>
<dbReference type="SUPFAM" id="SSF48508">
    <property type="entry name" value="Nuclear receptor ligand-binding domain"/>
    <property type="match status" value="2"/>
</dbReference>
<accession>A0AAE9JLL0</accession>
<dbReference type="GO" id="GO:0000978">
    <property type="term" value="F:RNA polymerase II cis-regulatory region sequence-specific DNA binding"/>
    <property type="evidence" value="ECO:0007669"/>
    <property type="project" value="InterPro"/>
</dbReference>
<dbReference type="InterPro" id="IPR035500">
    <property type="entry name" value="NHR-like_dom_sf"/>
</dbReference>
<dbReference type="InterPro" id="IPR000536">
    <property type="entry name" value="Nucl_hrmn_rcpt_lig-bd"/>
</dbReference>
<dbReference type="InterPro" id="IPR050274">
    <property type="entry name" value="Nuclear_hormone_rcpt_NR2"/>
</dbReference>
<organism evidence="15 16">
    <name type="scientific">Caenorhabditis briggsae</name>
    <dbReference type="NCBI Taxonomy" id="6238"/>
    <lineage>
        <taxon>Eukaryota</taxon>
        <taxon>Metazoa</taxon>
        <taxon>Ecdysozoa</taxon>
        <taxon>Nematoda</taxon>
        <taxon>Chromadorea</taxon>
        <taxon>Rhabditida</taxon>
        <taxon>Rhabditina</taxon>
        <taxon>Rhabditomorpha</taxon>
        <taxon>Rhabditoidea</taxon>
        <taxon>Rhabditidae</taxon>
        <taxon>Peloderinae</taxon>
        <taxon>Caenorhabditis</taxon>
    </lineage>
</organism>
<sequence>MENSEELCLVCNDISSGYHYGVPSCNGCKTFFRRTIMQKHIFVCQHEKNCSVDRSIRCACRYCRFEKCLKVGMDRSALQASRDRIGYTKRTRKPKRKEVSFSSSSSMSPQNIFYPESPGYAQKAYETYWSYVASREKASNELRLSAYAPKRSLKEALCSKSLLNDPIFLSNHMIVSSRHTYTELRFITQSDYHYWHERDWFVLTEYAKTFKVFNELSYNDKAALVRHAAITIPSLNQVYNSPDHGPDTVVFPDGTYYDRTHEPTRPAGLNRKKYQVLDLVLKPFREIEIKFNEFAAFKAITFLNPDADVSYLAKLAINEERVAVTKQLYAFMIRNDGIEKAIKRFSRLILIGTSIILHFMENKELCLVCQDFSSGYHYGIPSCNGCKTFFRRTVMKKQKFVCQFDQNCPVDKSIRCACRFCRFEKCLKVGMDKAALQASRDPIGYTKRTKKPEFQPANSINSDESNNGSPERQISPVRTFENTLSLLAVKEKSANELRLSAYLPKRSLKQALCSKSLLNDPIFMNQHATLSSRHFYKELRFITQDDYHYWHERDWFVLTEYAKTFKTFQNMSYHDKAELVRHAAIVIPVLNQVYNSPDHGLDTVVFPDGTYYDRTHEPTRPAGLNRKKYQVLDLVLKPFREMEINFNEFAAFKAITFLNPDADVSLEAKHEINLERVRITKQLFGYMLQKDGLEKAIYRFGRLILMGTTMSKMACESKEAVWIADFFENIGFTSFAKELFFGDN</sequence>
<feature type="domain" description="Nuclear receptor" evidence="13">
    <location>
        <begin position="5"/>
        <end position="80"/>
    </location>
</feature>
<dbReference type="Gene3D" id="3.30.50.10">
    <property type="entry name" value="Erythroid Transcription Factor GATA-1, subunit A"/>
    <property type="match status" value="2"/>
</dbReference>
<evidence type="ECO:0000256" key="12">
    <source>
        <dbReference type="SAM" id="MobiDB-lite"/>
    </source>
</evidence>
<dbReference type="Gene3D" id="1.10.565.10">
    <property type="entry name" value="Retinoid X Receptor"/>
    <property type="match status" value="2"/>
</dbReference>
<keyword evidence="7 11" id="KW-0238">DNA-binding</keyword>
<reference evidence="15 16" key="1">
    <citation type="submission" date="2022-04" db="EMBL/GenBank/DDBJ databases">
        <title>Chromosome-level reference genomes for two strains of Caenorhabditis briggsae: an improved platform for comparative genomics.</title>
        <authorList>
            <person name="Stevens L."/>
            <person name="Andersen E."/>
        </authorList>
    </citation>
    <scope>NUCLEOTIDE SEQUENCE [LARGE SCALE GENOMIC DNA]</scope>
    <source>
        <strain evidence="15">VX34</strain>
        <tissue evidence="15">Whole-organism</tissue>
    </source>
</reference>
<dbReference type="GO" id="GO:0003700">
    <property type="term" value="F:DNA-binding transcription factor activity"/>
    <property type="evidence" value="ECO:0007669"/>
    <property type="project" value="InterPro"/>
</dbReference>
<keyword evidence="6 11" id="KW-0805">Transcription regulation</keyword>
<evidence type="ECO:0000313" key="16">
    <source>
        <dbReference type="Proteomes" id="UP000829354"/>
    </source>
</evidence>
<evidence type="ECO:0000256" key="2">
    <source>
        <dbReference type="ARBA" id="ARBA00005993"/>
    </source>
</evidence>
<gene>
    <name evidence="15" type="ORF">L5515_007716</name>
</gene>
<dbReference type="Proteomes" id="UP000829354">
    <property type="component" value="Chromosome V"/>
</dbReference>
<keyword evidence="8 11" id="KW-0804">Transcription</keyword>
<protein>
    <submittedName>
        <fullName evidence="15">Uncharacterized protein</fullName>
    </submittedName>
</protein>
<evidence type="ECO:0000256" key="11">
    <source>
        <dbReference type="RuleBase" id="RU004334"/>
    </source>
</evidence>
<dbReference type="PROSITE" id="PS51843">
    <property type="entry name" value="NR_LBD"/>
    <property type="match status" value="2"/>
</dbReference>
<dbReference type="PROSITE" id="PS00031">
    <property type="entry name" value="NUCLEAR_REC_DBD_1"/>
    <property type="match status" value="2"/>
</dbReference>
<dbReference type="InterPro" id="IPR001628">
    <property type="entry name" value="Znf_hrmn_rcpt"/>
</dbReference>
<dbReference type="CDD" id="cd06960">
    <property type="entry name" value="NR_DBD_HNF4A"/>
    <property type="match status" value="2"/>
</dbReference>
<evidence type="ECO:0000256" key="6">
    <source>
        <dbReference type="ARBA" id="ARBA00023015"/>
    </source>
</evidence>
<feature type="domain" description="NR LBD" evidence="14">
    <location>
        <begin position="149"/>
        <end position="388"/>
    </location>
</feature>
<evidence type="ECO:0000259" key="13">
    <source>
        <dbReference type="PROSITE" id="PS51030"/>
    </source>
</evidence>
<evidence type="ECO:0000256" key="10">
    <source>
        <dbReference type="ARBA" id="ARBA00023242"/>
    </source>
</evidence>
<keyword evidence="9 11" id="KW-0675">Receptor</keyword>
<evidence type="ECO:0000256" key="3">
    <source>
        <dbReference type="ARBA" id="ARBA00022723"/>
    </source>
</evidence>
<keyword evidence="3 11" id="KW-0479">Metal-binding</keyword>
<dbReference type="InterPro" id="IPR013088">
    <property type="entry name" value="Znf_NHR/GATA"/>
</dbReference>
<dbReference type="Pfam" id="PF00104">
    <property type="entry name" value="Hormone_recep"/>
    <property type="match status" value="1"/>
</dbReference>
<evidence type="ECO:0000313" key="15">
    <source>
        <dbReference type="EMBL" id="UMM34815.1"/>
    </source>
</evidence>
<dbReference type="InterPro" id="IPR049636">
    <property type="entry name" value="HNF4-like_DBD"/>
</dbReference>
<evidence type="ECO:0000256" key="8">
    <source>
        <dbReference type="ARBA" id="ARBA00023163"/>
    </source>
</evidence>
<name>A0AAE9JLL0_CAEBR</name>
<feature type="domain" description="Nuclear receptor" evidence="13">
    <location>
        <begin position="363"/>
        <end position="438"/>
    </location>
</feature>
<evidence type="ECO:0000256" key="4">
    <source>
        <dbReference type="ARBA" id="ARBA00022771"/>
    </source>
</evidence>
<dbReference type="Pfam" id="PF00105">
    <property type="entry name" value="zf-C4"/>
    <property type="match status" value="2"/>
</dbReference>
<keyword evidence="10 11" id="KW-0539">Nucleus</keyword>